<dbReference type="GO" id="GO:0005886">
    <property type="term" value="C:plasma membrane"/>
    <property type="evidence" value="ECO:0007669"/>
    <property type="project" value="UniProtKB-SubCell"/>
</dbReference>
<dbReference type="Gene3D" id="3.30.200.20">
    <property type="entry name" value="Phosphorylase Kinase, domain 1"/>
    <property type="match status" value="1"/>
</dbReference>
<evidence type="ECO:0000256" key="6">
    <source>
        <dbReference type="ARBA" id="ARBA00022527"/>
    </source>
</evidence>
<dbReference type="PANTHER" id="PTHR27008:SF510">
    <property type="entry name" value="OS09G0423200 PROTEIN"/>
    <property type="match status" value="1"/>
</dbReference>
<gene>
    <name evidence="25" type="ORF">IEQ34_010308</name>
</gene>
<dbReference type="SUPFAM" id="SSF52058">
    <property type="entry name" value="L domain-like"/>
    <property type="match status" value="1"/>
</dbReference>
<dbReference type="InterPro" id="IPR017441">
    <property type="entry name" value="Protein_kinase_ATP_BS"/>
</dbReference>
<dbReference type="FunFam" id="3.80.10.10:FF:000275">
    <property type="entry name" value="Leucine-rich repeat receptor-like protein kinase"/>
    <property type="match status" value="1"/>
</dbReference>
<dbReference type="InterPro" id="IPR011009">
    <property type="entry name" value="Kinase-like_dom_sf"/>
</dbReference>
<comment type="catalytic activity">
    <reaction evidence="21">
        <text>L-seryl-[protein] + ATP = O-phospho-L-seryl-[protein] + ADP + H(+)</text>
        <dbReference type="Rhea" id="RHEA:17989"/>
        <dbReference type="Rhea" id="RHEA-COMP:9863"/>
        <dbReference type="Rhea" id="RHEA-COMP:11604"/>
        <dbReference type="ChEBI" id="CHEBI:15378"/>
        <dbReference type="ChEBI" id="CHEBI:29999"/>
        <dbReference type="ChEBI" id="CHEBI:30616"/>
        <dbReference type="ChEBI" id="CHEBI:83421"/>
        <dbReference type="ChEBI" id="CHEBI:456216"/>
        <dbReference type="EC" id="2.7.11.1"/>
    </reaction>
</comment>
<keyword evidence="15 22" id="KW-0067">ATP-binding</keyword>
<dbReference type="InterPro" id="IPR001611">
    <property type="entry name" value="Leu-rich_rpt"/>
</dbReference>
<dbReference type="PROSITE" id="PS00108">
    <property type="entry name" value="PROTEIN_KINASE_ST"/>
    <property type="match status" value="1"/>
</dbReference>
<dbReference type="Gene3D" id="1.10.510.10">
    <property type="entry name" value="Transferase(Phosphotransferase) domain 1"/>
    <property type="match status" value="1"/>
</dbReference>
<dbReference type="InterPro" id="IPR051809">
    <property type="entry name" value="Plant_receptor-like_S/T_kinase"/>
</dbReference>
<keyword evidence="12" id="KW-0677">Repeat</keyword>
<evidence type="ECO:0000256" key="17">
    <source>
        <dbReference type="ARBA" id="ARBA00023136"/>
    </source>
</evidence>
<keyword evidence="26" id="KW-1185">Reference proteome</keyword>
<evidence type="ECO:0000256" key="3">
    <source>
        <dbReference type="ARBA" id="ARBA00009592"/>
    </source>
</evidence>
<keyword evidence="16 23" id="KW-1133">Transmembrane helix</keyword>
<keyword evidence="14" id="KW-0418">Kinase</keyword>
<dbReference type="PROSITE" id="PS00107">
    <property type="entry name" value="PROTEIN_KINASE_ATP"/>
    <property type="match status" value="1"/>
</dbReference>
<dbReference type="GO" id="GO:0004674">
    <property type="term" value="F:protein serine/threonine kinase activity"/>
    <property type="evidence" value="ECO:0007669"/>
    <property type="project" value="UniProtKB-KW"/>
</dbReference>
<dbReference type="PROSITE" id="PS51450">
    <property type="entry name" value="LRR"/>
    <property type="match status" value="1"/>
</dbReference>
<dbReference type="InterPro" id="IPR032675">
    <property type="entry name" value="LRR_dom_sf"/>
</dbReference>
<dbReference type="AlphaFoldDB" id="A0AAV7H440"/>
<dbReference type="SMART" id="SM00365">
    <property type="entry name" value="LRR_SD22"/>
    <property type="match status" value="6"/>
</dbReference>
<dbReference type="Proteomes" id="UP000775213">
    <property type="component" value="Unassembled WGS sequence"/>
</dbReference>
<keyword evidence="19" id="KW-0325">Glycoprotein</keyword>
<evidence type="ECO:0000256" key="8">
    <source>
        <dbReference type="ARBA" id="ARBA00022614"/>
    </source>
</evidence>
<dbReference type="SUPFAM" id="SSF52047">
    <property type="entry name" value="RNI-like"/>
    <property type="match status" value="1"/>
</dbReference>
<evidence type="ECO:0000259" key="24">
    <source>
        <dbReference type="PROSITE" id="PS50011"/>
    </source>
</evidence>
<dbReference type="SUPFAM" id="SSF56112">
    <property type="entry name" value="Protein kinase-like (PK-like)"/>
    <property type="match status" value="1"/>
</dbReference>
<keyword evidence="13 22" id="KW-0547">Nucleotide-binding</keyword>
<dbReference type="Pfam" id="PF08263">
    <property type="entry name" value="LRRNT_2"/>
    <property type="match status" value="1"/>
</dbReference>
<dbReference type="CDD" id="cd14066">
    <property type="entry name" value="STKc_IRAK"/>
    <property type="match status" value="1"/>
</dbReference>
<dbReference type="SMART" id="SM00369">
    <property type="entry name" value="LRR_TYP"/>
    <property type="match status" value="8"/>
</dbReference>
<dbReference type="EMBL" id="JAGFBR010000009">
    <property type="protein sequence ID" value="KAH0462733.1"/>
    <property type="molecule type" value="Genomic_DNA"/>
</dbReference>
<dbReference type="PANTHER" id="PTHR27008">
    <property type="entry name" value="OS04G0122200 PROTEIN"/>
    <property type="match status" value="1"/>
</dbReference>
<keyword evidence="11" id="KW-0732">Signal</keyword>
<dbReference type="Gene3D" id="3.80.10.10">
    <property type="entry name" value="Ribonuclease Inhibitor"/>
    <property type="match status" value="5"/>
</dbReference>
<dbReference type="InterPro" id="IPR003591">
    <property type="entry name" value="Leu-rich_rpt_typical-subtyp"/>
</dbReference>
<keyword evidence="5" id="KW-1003">Cell membrane</keyword>
<keyword evidence="18" id="KW-0675">Receptor</keyword>
<evidence type="ECO:0000256" key="16">
    <source>
        <dbReference type="ARBA" id="ARBA00022989"/>
    </source>
</evidence>
<reference evidence="25 26" key="1">
    <citation type="journal article" date="2021" name="Hortic Res">
        <title>Chromosome-scale assembly of the Dendrobium chrysotoxum genome enhances the understanding of orchid evolution.</title>
        <authorList>
            <person name="Zhang Y."/>
            <person name="Zhang G.Q."/>
            <person name="Zhang D."/>
            <person name="Liu X.D."/>
            <person name="Xu X.Y."/>
            <person name="Sun W.H."/>
            <person name="Yu X."/>
            <person name="Zhu X."/>
            <person name="Wang Z.W."/>
            <person name="Zhao X."/>
            <person name="Zhong W.Y."/>
            <person name="Chen H."/>
            <person name="Yin W.L."/>
            <person name="Huang T."/>
            <person name="Niu S.C."/>
            <person name="Liu Z.J."/>
        </authorList>
    </citation>
    <scope>NUCLEOTIDE SEQUENCE [LARGE SCALE GENOMIC DNA]</scope>
    <source>
        <strain evidence="25">Lindl</strain>
    </source>
</reference>
<evidence type="ECO:0000256" key="12">
    <source>
        <dbReference type="ARBA" id="ARBA00022737"/>
    </source>
</evidence>
<dbReference type="FunFam" id="3.80.10.10:FF:000041">
    <property type="entry name" value="LRR receptor-like serine/threonine-protein kinase ERECTA"/>
    <property type="match status" value="2"/>
</dbReference>
<keyword evidence="8" id="KW-0433">Leucine-rich repeat</keyword>
<evidence type="ECO:0000256" key="1">
    <source>
        <dbReference type="ARBA" id="ARBA00004162"/>
    </source>
</evidence>
<keyword evidence="9" id="KW-0808">Transferase</keyword>
<dbReference type="Pfam" id="PF13855">
    <property type="entry name" value="LRR_8"/>
    <property type="match status" value="1"/>
</dbReference>
<dbReference type="InterPro" id="IPR008271">
    <property type="entry name" value="Ser/Thr_kinase_AS"/>
</dbReference>
<dbReference type="Pfam" id="PF00069">
    <property type="entry name" value="Pkinase"/>
    <property type="match status" value="1"/>
</dbReference>
<evidence type="ECO:0000256" key="22">
    <source>
        <dbReference type="PROSITE-ProRule" id="PRU10141"/>
    </source>
</evidence>
<dbReference type="SMART" id="SM00220">
    <property type="entry name" value="S_TKc"/>
    <property type="match status" value="1"/>
</dbReference>
<evidence type="ECO:0000256" key="9">
    <source>
        <dbReference type="ARBA" id="ARBA00022679"/>
    </source>
</evidence>
<dbReference type="InterPro" id="IPR000719">
    <property type="entry name" value="Prot_kinase_dom"/>
</dbReference>
<feature type="transmembrane region" description="Helical" evidence="23">
    <location>
        <begin position="599"/>
        <end position="620"/>
    </location>
</feature>
<comment type="similarity">
    <text evidence="2">Belongs to the protein kinase superfamily. Ser/Thr protein kinase family.</text>
</comment>
<evidence type="ECO:0000256" key="20">
    <source>
        <dbReference type="ARBA" id="ARBA00047899"/>
    </source>
</evidence>
<feature type="binding site" evidence="22">
    <location>
        <position position="690"/>
    </location>
    <ligand>
        <name>ATP</name>
        <dbReference type="ChEBI" id="CHEBI:30616"/>
    </ligand>
</feature>
<evidence type="ECO:0000256" key="21">
    <source>
        <dbReference type="ARBA" id="ARBA00048679"/>
    </source>
</evidence>
<comment type="caution">
    <text evidence="25">The sequence shown here is derived from an EMBL/GenBank/DDBJ whole genome shotgun (WGS) entry which is preliminary data.</text>
</comment>
<evidence type="ECO:0000256" key="15">
    <source>
        <dbReference type="ARBA" id="ARBA00022840"/>
    </source>
</evidence>
<protein>
    <recommendedName>
        <fullName evidence="4">non-specific serine/threonine protein kinase</fullName>
        <ecNumber evidence="4">2.7.11.1</ecNumber>
    </recommendedName>
</protein>
<feature type="transmembrane region" description="Helical" evidence="23">
    <location>
        <begin position="6"/>
        <end position="26"/>
    </location>
</feature>
<evidence type="ECO:0000256" key="14">
    <source>
        <dbReference type="ARBA" id="ARBA00022777"/>
    </source>
</evidence>
<evidence type="ECO:0000256" key="23">
    <source>
        <dbReference type="SAM" id="Phobius"/>
    </source>
</evidence>
<evidence type="ECO:0000256" key="10">
    <source>
        <dbReference type="ARBA" id="ARBA00022692"/>
    </source>
</evidence>
<evidence type="ECO:0000256" key="2">
    <source>
        <dbReference type="ARBA" id="ARBA00008684"/>
    </source>
</evidence>
<sequence length="984" mass="108116">MHLSQFAFAISLLLLPCYLLPSSLIFGMTKDQISLLEFKKGIIADPTHALADWNETNPLCNWHGVVCDPKSERVIKLDLKDKSLVGTISPFIFNLSSLELLELSDNSLQGPIPVEIGFLSSLELLGIEGNEIESEIPESFAKLMKLRYIGLSNNKLHGRLPTSLLYNCTKLSYIDLSNNSFTGSIPPQLGNQLLLLENLLLYQNKLTGDIPASFSNLTQMVEIDLEENFLSGILPSHILSHMPYLQILHLSYNNFSSDEQNSNLNPFFNTVSNLTHLKELELSGNNLGGRIPLTIGHLSVNLTEIDLGDNFIHGCIPTNVSNLSKLMLLDFSNNVLDETIPMELILLPNLQRLWLSNNFLSGQIPSPPHILNSIGLLDLSKNKLSGAIPTSLSNLTQLRTLILNGNSLSGQIPSSLGNTKLELLDLSHNRLRGIIPVEVASLSSMAFYFNLSHNFLGGMLPMELGNMDKVRAIDLSSNNFYGSIPPTLAGCEVVELLNLSNNSLQGAVPSSLGHLLSLQSLDLSFNFLSGEIPDTLQKCSSLKQLDVSFNNLSGEIPRGGVFDILTLESVEGNHLCGQLPGLPSCKHGARRIINSRRSFALLIIIVSLSVFLLTVISVTGCRNIKAALIKAFNTVSSKSVPDLTTNYPRITYRELSEATGGFQEARLIGSGSFGRVYRGILSDGTVVAVKVLQLQSSNSTSSFNRECQVLKRIRHRNLIRIITACSLADFKALVLPFMTNGSLESHLYPQEQNSGFSQLSLMECVSICSDVAAGMAYLHHHSPVQVIHCDLKPSNILLNEDMTALVSDFGISRLVMTVAEGNPVSENTTNSTANLLCGSIGYVAPEYGYGRSASTKGDVYSFGVLVLEMVTRKRPTDDMFTEGLILPKWVRNHFSNQPEKIINSTVMQQLQNQSQEIRNMWEVAIIEMIELGLLCTEENPSMRPTMIDVADDLERLKRYLGGDSTATFTSSHGISSSTIAEQYW</sequence>
<keyword evidence="7" id="KW-0597">Phosphoprotein</keyword>
<dbReference type="PRINTS" id="PR00019">
    <property type="entry name" value="LEURICHRPT"/>
</dbReference>
<dbReference type="FunFam" id="3.30.200.20:FF:000543">
    <property type="entry name" value="Putative leucine-rich repeat receptor-like serine/threonine-protein kinase"/>
    <property type="match status" value="1"/>
</dbReference>
<comment type="subcellular location">
    <subcellularLocation>
        <location evidence="1">Cell membrane</location>
        <topology evidence="1">Single-pass membrane protein</topology>
    </subcellularLocation>
</comment>
<evidence type="ECO:0000256" key="11">
    <source>
        <dbReference type="ARBA" id="ARBA00022729"/>
    </source>
</evidence>
<evidence type="ECO:0000256" key="19">
    <source>
        <dbReference type="ARBA" id="ARBA00023180"/>
    </source>
</evidence>
<dbReference type="InterPro" id="IPR013210">
    <property type="entry name" value="LRR_N_plant-typ"/>
</dbReference>
<evidence type="ECO:0000256" key="5">
    <source>
        <dbReference type="ARBA" id="ARBA00022475"/>
    </source>
</evidence>
<evidence type="ECO:0000256" key="7">
    <source>
        <dbReference type="ARBA" id="ARBA00022553"/>
    </source>
</evidence>
<comment type="catalytic activity">
    <reaction evidence="20">
        <text>L-threonyl-[protein] + ATP = O-phospho-L-threonyl-[protein] + ADP + H(+)</text>
        <dbReference type="Rhea" id="RHEA:46608"/>
        <dbReference type="Rhea" id="RHEA-COMP:11060"/>
        <dbReference type="Rhea" id="RHEA-COMP:11605"/>
        <dbReference type="ChEBI" id="CHEBI:15378"/>
        <dbReference type="ChEBI" id="CHEBI:30013"/>
        <dbReference type="ChEBI" id="CHEBI:30616"/>
        <dbReference type="ChEBI" id="CHEBI:61977"/>
        <dbReference type="ChEBI" id="CHEBI:456216"/>
        <dbReference type="EC" id="2.7.11.1"/>
    </reaction>
</comment>
<name>A0AAV7H440_DENCH</name>
<evidence type="ECO:0000313" key="25">
    <source>
        <dbReference type="EMBL" id="KAH0462733.1"/>
    </source>
</evidence>
<dbReference type="Pfam" id="PF00560">
    <property type="entry name" value="LRR_1"/>
    <property type="match status" value="9"/>
</dbReference>
<dbReference type="PROSITE" id="PS50011">
    <property type="entry name" value="PROTEIN_KINASE_DOM"/>
    <property type="match status" value="1"/>
</dbReference>
<dbReference type="FunFam" id="1.10.510.10:FF:000358">
    <property type="entry name" value="Putative leucine-rich repeat receptor-like serine/threonine-protein kinase"/>
    <property type="match status" value="1"/>
</dbReference>
<organism evidence="25 26">
    <name type="scientific">Dendrobium chrysotoxum</name>
    <name type="common">Orchid</name>
    <dbReference type="NCBI Taxonomy" id="161865"/>
    <lineage>
        <taxon>Eukaryota</taxon>
        <taxon>Viridiplantae</taxon>
        <taxon>Streptophyta</taxon>
        <taxon>Embryophyta</taxon>
        <taxon>Tracheophyta</taxon>
        <taxon>Spermatophyta</taxon>
        <taxon>Magnoliopsida</taxon>
        <taxon>Liliopsida</taxon>
        <taxon>Asparagales</taxon>
        <taxon>Orchidaceae</taxon>
        <taxon>Epidendroideae</taxon>
        <taxon>Malaxideae</taxon>
        <taxon>Dendrobiinae</taxon>
        <taxon>Dendrobium</taxon>
    </lineage>
</organism>
<keyword evidence="10 23" id="KW-0812">Transmembrane</keyword>
<evidence type="ECO:0000256" key="18">
    <source>
        <dbReference type="ARBA" id="ARBA00023170"/>
    </source>
</evidence>
<evidence type="ECO:0000313" key="26">
    <source>
        <dbReference type="Proteomes" id="UP000775213"/>
    </source>
</evidence>
<evidence type="ECO:0000256" key="4">
    <source>
        <dbReference type="ARBA" id="ARBA00012513"/>
    </source>
</evidence>
<dbReference type="EC" id="2.7.11.1" evidence="4"/>
<dbReference type="FunFam" id="3.80.10.10:FF:000111">
    <property type="entry name" value="LRR receptor-like serine/threonine-protein kinase ERECTA"/>
    <property type="match status" value="1"/>
</dbReference>
<keyword evidence="17 23" id="KW-0472">Membrane</keyword>
<comment type="similarity">
    <text evidence="3">Belongs to the RLP family.</text>
</comment>
<accession>A0AAV7H440</accession>
<proteinExistence type="inferred from homology"/>
<feature type="domain" description="Protein kinase" evidence="24">
    <location>
        <begin position="662"/>
        <end position="960"/>
    </location>
</feature>
<evidence type="ECO:0000256" key="13">
    <source>
        <dbReference type="ARBA" id="ARBA00022741"/>
    </source>
</evidence>
<keyword evidence="6" id="KW-0723">Serine/threonine-protein kinase</keyword>
<dbReference type="GO" id="GO:0005524">
    <property type="term" value="F:ATP binding"/>
    <property type="evidence" value="ECO:0007669"/>
    <property type="project" value="UniProtKB-UniRule"/>
</dbReference>